<organism evidence="2 3">
    <name type="scientific">Croceivirga radicis</name>
    <dbReference type="NCBI Taxonomy" id="1929488"/>
    <lineage>
        <taxon>Bacteria</taxon>
        <taxon>Pseudomonadati</taxon>
        <taxon>Bacteroidota</taxon>
        <taxon>Flavobacteriia</taxon>
        <taxon>Flavobacteriales</taxon>
        <taxon>Flavobacteriaceae</taxon>
        <taxon>Croceivirga</taxon>
    </lineage>
</organism>
<keyword evidence="1" id="KW-0472">Membrane</keyword>
<dbReference type="RefSeq" id="WP_010518256.1">
    <property type="nucleotide sequence ID" value="NZ_AFOE01000018.1"/>
</dbReference>
<dbReference type="OrthoDB" id="1132160at2"/>
<feature type="transmembrane region" description="Helical" evidence="1">
    <location>
        <begin position="52"/>
        <end position="68"/>
    </location>
</feature>
<comment type="caution">
    <text evidence="2">The sequence shown here is derived from an EMBL/GenBank/DDBJ whole genome shotgun (WGS) entry which is preliminary data.</text>
</comment>
<proteinExistence type="predicted"/>
<dbReference type="EMBL" id="MTBC01000006">
    <property type="protein sequence ID" value="OQD42491.1"/>
    <property type="molecule type" value="Genomic_DNA"/>
</dbReference>
<keyword evidence="1" id="KW-0812">Transmembrane</keyword>
<feature type="transmembrane region" description="Helical" evidence="1">
    <location>
        <begin position="115"/>
        <end position="140"/>
    </location>
</feature>
<reference evidence="2 3" key="1">
    <citation type="submission" date="2016-12" db="EMBL/GenBank/DDBJ databases">
        <authorList>
            <person name="Song W.-J."/>
            <person name="Kurnit D.M."/>
        </authorList>
    </citation>
    <scope>NUCLEOTIDE SEQUENCE [LARGE SCALE GENOMIC DNA]</scope>
    <source>
        <strain evidence="2 3">HSG9</strain>
    </source>
</reference>
<sequence>MQNNLILLSIIRLILLVFAQVLIFNHLNFYGYINPLVYVLFFYWYPIRENKSLFILLSFILGLFIDIFSDTTALHAMAAITVAFSRPLLMRFCFGVNFEFQGFTYKNTTKVQRATFLLLLILIQHIVYFSFEILSFSHLLLILKKILFTAIVTFLFSILLSSLFATDQDI</sequence>
<evidence type="ECO:0000256" key="1">
    <source>
        <dbReference type="SAM" id="Phobius"/>
    </source>
</evidence>
<evidence type="ECO:0000313" key="2">
    <source>
        <dbReference type="EMBL" id="OQD42491.1"/>
    </source>
</evidence>
<feature type="transmembrane region" description="Helical" evidence="1">
    <location>
        <begin position="146"/>
        <end position="165"/>
    </location>
</feature>
<keyword evidence="3" id="KW-1185">Reference proteome</keyword>
<gene>
    <name evidence="2" type="ORF">BUL40_10230</name>
</gene>
<protein>
    <submittedName>
        <fullName evidence="2">Rod shape-determining protein MreD</fullName>
    </submittedName>
</protein>
<name>A0A1V6LQM2_9FLAO</name>
<dbReference type="AlphaFoldDB" id="A0A1V6LQM2"/>
<keyword evidence="1" id="KW-1133">Transmembrane helix</keyword>
<feature type="transmembrane region" description="Helical" evidence="1">
    <location>
        <begin position="29"/>
        <end position="45"/>
    </location>
</feature>
<accession>A0A1V6LQM2</accession>
<dbReference type="Proteomes" id="UP000191680">
    <property type="component" value="Unassembled WGS sequence"/>
</dbReference>
<feature type="transmembrane region" description="Helical" evidence="1">
    <location>
        <begin position="74"/>
        <end position="94"/>
    </location>
</feature>
<evidence type="ECO:0000313" key="3">
    <source>
        <dbReference type="Proteomes" id="UP000191680"/>
    </source>
</evidence>